<feature type="region of interest" description="Disordered" evidence="1">
    <location>
        <begin position="43"/>
        <end position="91"/>
    </location>
</feature>
<keyword evidence="3" id="KW-1185">Reference proteome</keyword>
<accession>A0AAE1TWH4</accession>
<gene>
    <name evidence="2" type="ORF">Pmani_027449</name>
</gene>
<feature type="compositionally biased region" description="Basic and acidic residues" evidence="1">
    <location>
        <begin position="82"/>
        <end position="91"/>
    </location>
</feature>
<dbReference type="Proteomes" id="UP001292094">
    <property type="component" value="Unassembled WGS sequence"/>
</dbReference>
<reference evidence="2" key="1">
    <citation type="submission" date="2023-11" db="EMBL/GenBank/DDBJ databases">
        <title>Genome assemblies of two species of porcelain crab, Petrolisthes cinctipes and Petrolisthes manimaculis (Anomura: Porcellanidae).</title>
        <authorList>
            <person name="Angst P."/>
        </authorList>
    </citation>
    <scope>NUCLEOTIDE SEQUENCE</scope>
    <source>
        <strain evidence="2">PB745_02</strain>
        <tissue evidence="2">Gill</tissue>
    </source>
</reference>
<organism evidence="2 3">
    <name type="scientific">Petrolisthes manimaculis</name>
    <dbReference type="NCBI Taxonomy" id="1843537"/>
    <lineage>
        <taxon>Eukaryota</taxon>
        <taxon>Metazoa</taxon>
        <taxon>Ecdysozoa</taxon>
        <taxon>Arthropoda</taxon>
        <taxon>Crustacea</taxon>
        <taxon>Multicrustacea</taxon>
        <taxon>Malacostraca</taxon>
        <taxon>Eumalacostraca</taxon>
        <taxon>Eucarida</taxon>
        <taxon>Decapoda</taxon>
        <taxon>Pleocyemata</taxon>
        <taxon>Anomura</taxon>
        <taxon>Galatheoidea</taxon>
        <taxon>Porcellanidae</taxon>
        <taxon>Petrolisthes</taxon>
    </lineage>
</organism>
<name>A0AAE1TWH4_9EUCA</name>
<protein>
    <submittedName>
        <fullName evidence="2">Uncharacterized protein</fullName>
    </submittedName>
</protein>
<dbReference type="AlphaFoldDB" id="A0AAE1TWH4"/>
<evidence type="ECO:0000256" key="1">
    <source>
        <dbReference type="SAM" id="MobiDB-lite"/>
    </source>
</evidence>
<proteinExistence type="predicted"/>
<dbReference type="EMBL" id="JAWZYT010003075">
    <property type="protein sequence ID" value="KAK4300347.1"/>
    <property type="molecule type" value="Genomic_DNA"/>
</dbReference>
<evidence type="ECO:0000313" key="2">
    <source>
        <dbReference type="EMBL" id="KAK4300347.1"/>
    </source>
</evidence>
<evidence type="ECO:0000313" key="3">
    <source>
        <dbReference type="Proteomes" id="UP001292094"/>
    </source>
</evidence>
<sequence length="91" mass="9551">MVNGGGCVARALPFIAWHRASGPWLRYGKGNVVMVRPPLLSQPPTPPTLGPNGIPNHPQAPVTPGALAGGDRVPLGCPGVELGRKTRQEWT</sequence>
<comment type="caution">
    <text evidence="2">The sequence shown here is derived from an EMBL/GenBank/DDBJ whole genome shotgun (WGS) entry which is preliminary data.</text>
</comment>